<dbReference type="PANTHER" id="PTHR11717:SF31">
    <property type="entry name" value="LOW MOLECULAR WEIGHT PROTEIN-TYROSINE-PHOSPHATASE ETP-RELATED"/>
    <property type="match status" value="1"/>
</dbReference>
<dbReference type="InterPro" id="IPR050438">
    <property type="entry name" value="LMW_PTPase"/>
</dbReference>
<proteinExistence type="inferred from homology"/>
<reference evidence="5 6" key="1">
    <citation type="submission" date="2020-08" db="EMBL/GenBank/DDBJ databases">
        <title>A Genomic Blueprint of the Chicken Gut Microbiome.</title>
        <authorList>
            <person name="Gilroy R."/>
            <person name="Ravi A."/>
            <person name="Getino M."/>
            <person name="Pursley I."/>
            <person name="Horton D.L."/>
            <person name="Alikhan N.-F."/>
            <person name="Baker D."/>
            <person name="Gharbi K."/>
            <person name="Hall N."/>
            <person name="Watson M."/>
            <person name="Adriaenssens E.M."/>
            <person name="Foster-Nyarko E."/>
            <person name="Jarju S."/>
            <person name="Secka A."/>
            <person name="Antonio M."/>
            <person name="Oren A."/>
            <person name="Chaudhuri R."/>
            <person name="La Ragione R.M."/>
            <person name="Hildebrand F."/>
            <person name="Pallen M.J."/>
        </authorList>
    </citation>
    <scope>NUCLEOTIDE SEQUENCE [LARGE SCALE GENOMIC DNA]</scope>
    <source>
        <strain evidence="5 6">Sa3CUA8</strain>
    </source>
</reference>
<organism evidence="5 6">
    <name type="scientific">Sporosarcina gallistercoris</name>
    <dbReference type="NCBI Taxonomy" id="2762245"/>
    <lineage>
        <taxon>Bacteria</taxon>
        <taxon>Bacillati</taxon>
        <taxon>Bacillota</taxon>
        <taxon>Bacilli</taxon>
        <taxon>Bacillales</taxon>
        <taxon>Caryophanaceae</taxon>
        <taxon>Sporosarcina</taxon>
    </lineage>
</organism>
<dbReference type="InterPro" id="IPR023485">
    <property type="entry name" value="Ptyr_pPase"/>
</dbReference>
<dbReference type="Gene3D" id="3.40.50.2300">
    <property type="match status" value="1"/>
</dbReference>
<keyword evidence="6" id="KW-1185">Reference proteome</keyword>
<dbReference type="Pfam" id="PF01451">
    <property type="entry name" value="LMWPc"/>
    <property type="match status" value="1"/>
</dbReference>
<comment type="caution">
    <text evidence="5">The sequence shown here is derived from an EMBL/GenBank/DDBJ whole genome shotgun (WGS) entry which is preliminary data.</text>
</comment>
<dbReference type="EMBL" id="JACSQY010000010">
    <property type="protein sequence ID" value="MBD7909178.1"/>
    <property type="molecule type" value="Genomic_DNA"/>
</dbReference>
<evidence type="ECO:0000259" key="4">
    <source>
        <dbReference type="SMART" id="SM00226"/>
    </source>
</evidence>
<evidence type="ECO:0000313" key="6">
    <source>
        <dbReference type="Proteomes" id="UP000659496"/>
    </source>
</evidence>
<evidence type="ECO:0000256" key="1">
    <source>
        <dbReference type="ARBA" id="ARBA00011063"/>
    </source>
</evidence>
<dbReference type="InterPro" id="IPR036196">
    <property type="entry name" value="Ptyr_pPase_sf"/>
</dbReference>
<accession>A0ABR8PLY1</accession>
<feature type="domain" description="Phosphotyrosine protein phosphatase I" evidence="4">
    <location>
        <begin position="1"/>
        <end position="141"/>
    </location>
</feature>
<dbReference type="InterPro" id="IPR017867">
    <property type="entry name" value="Tyr_phospatase_low_mol_wt"/>
</dbReference>
<evidence type="ECO:0000313" key="5">
    <source>
        <dbReference type="EMBL" id="MBD7909178.1"/>
    </source>
</evidence>
<evidence type="ECO:0000256" key="2">
    <source>
        <dbReference type="ARBA" id="ARBA00022801"/>
    </source>
</evidence>
<dbReference type="Proteomes" id="UP000659496">
    <property type="component" value="Unassembled WGS sequence"/>
</dbReference>
<comment type="similarity">
    <text evidence="1">Belongs to the low molecular weight phosphotyrosine protein phosphatase family.</text>
</comment>
<keyword evidence="3" id="KW-0904">Protein phosphatase</keyword>
<dbReference type="PANTHER" id="PTHR11717">
    <property type="entry name" value="LOW MOLECULAR WEIGHT PROTEIN TYROSINE PHOSPHATASE"/>
    <property type="match status" value="1"/>
</dbReference>
<sequence length="147" mass="16442">MNICFICTGNTCRSPLAEGILKAKQLKGVSVRSAGVYATDGAPISNHSRCLLEEYGMPVTPTSRRFTKQDLEWADLILTMTVSHRDTLRRAFADRADKIVTLKEYVGSAEFDVQDPYGGNFGVYQQTFEELSDQIDVLARKLMGEQR</sequence>
<gene>
    <name evidence="5" type="ORF">H9659_12655</name>
</gene>
<dbReference type="SMART" id="SM00226">
    <property type="entry name" value="LMWPc"/>
    <property type="match status" value="1"/>
</dbReference>
<dbReference type="PRINTS" id="PR00719">
    <property type="entry name" value="LMWPTPASE"/>
</dbReference>
<protein>
    <submittedName>
        <fullName evidence="5">Low molecular weight protein arginine phosphatase</fullName>
    </submittedName>
</protein>
<dbReference type="SUPFAM" id="SSF52788">
    <property type="entry name" value="Phosphotyrosine protein phosphatases I"/>
    <property type="match status" value="1"/>
</dbReference>
<name>A0ABR8PLY1_9BACL</name>
<evidence type="ECO:0000256" key="3">
    <source>
        <dbReference type="ARBA" id="ARBA00022912"/>
    </source>
</evidence>
<keyword evidence="2" id="KW-0378">Hydrolase</keyword>
<dbReference type="CDD" id="cd16344">
    <property type="entry name" value="LMWPAP"/>
    <property type="match status" value="1"/>
</dbReference>